<feature type="signal peptide" evidence="2">
    <location>
        <begin position="1"/>
        <end position="19"/>
    </location>
</feature>
<dbReference type="InterPro" id="IPR015797">
    <property type="entry name" value="NUDIX_hydrolase-like_dom_sf"/>
</dbReference>
<dbReference type="PROSITE" id="PS51462">
    <property type="entry name" value="NUDIX"/>
    <property type="match status" value="1"/>
</dbReference>
<proteinExistence type="predicted"/>
<name>A0AAD8YG87_9STRA</name>
<dbReference type="Gene3D" id="3.90.79.10">
    <property type="entry name" value="Nucleoside Triphosphate Pyrophosphohydrolase"/>
    <property type="match status" value="1"/>
</dbReference>
<feature type="domain" description="Nudix hydrolase" evidence="3">
    <location>
        <begin position="319"/>
        <end position="487"/>
    </location>
</feature>
<dbReference type="Proteomes" id="UP001224775">
    <property type="component" value="Unassembled WGS sequence"/>
</dbReference>
<accession>A0AAD8YG87</accession>
<sequence>MTMKSVLLATFIIAQATSALHVPAADNALTRRAVISGIASAIILPSNLPAIADDEAQEQHYKYENRDRNKNKDALIREDYWYFSGRRPPRKLDINALPADDPTWNAWGECTKSEATGNSCVYVSLKQRIPAYGKYFFSIDNGIKEYSQLGKILRGSNPNWNEAATLVDPGLDTRMPSPAVDSLLKMALFATQMLTSPNFTGPNRELLVSRYYINECAFALDGLAKSIAERDVATSLALWEYGQDSFNSYLSILNRSISPKVGDNIDLIELNEEQGETVATYNFPPIYAGQVIPHLTPINPSTLIPRGSYPIDAAHRNGYLHTGHCLFIMDESGLLLFLKRASDVVTCPSTWSILGEHSIANELAHDTVVRGMEEELGLKKQVSSLGTNDPSISADFQTMSNNSIHVAIQNITQYPLYYIRHYGPRLDNRIDSQLTYLWLARLPKRHDEIQIKLDDEVADHKWISLEEFSDWIEADARDHDKEEEEEHNLRHHGRKNDDGPPSGDFCHHTIRHLYAKGLENLKLMI</sequence>
<protein>
    <recommendedName>
        <fullName evidence="3">Nudix hydrolase domain-containing protein</fullName>
    </recommendedName>
</protein>
<evidence type="ECO:0000256" key="1">
    <source>
        <dbReference type="SAM" id="MobiDB-lite"/>
    </source>
</evidence>
<comment type="caution">
    <text evidence="4">The sequence shown here is derived from an EMBL/GenBank/DDBJ whole genome shotgun (WGS) entry which is preliminary data.</text>
</comment>
<gene>
    <name evidence="4" type="ORF">QTG54_005033</name>
</gene>
<feature type="chain" id="PRO_5042069825" description="Nudix hydrolase domain-containing protein" evidence="2">
    <location>
        <begin position="20"/>
        <end position="525"/>
    </location>
</feature>
<evidence type="ECO:0000313" key="5">
    <source>
        <dbReference type="Proteomes" id="UP001224775"/>
    </source>
</evidence>
<evidence type="ECO:0000256" key="2">
    <source>
        <dbReference type="SAM" id="SignalP"/>
    </source>
</evidence>
<dbReference type="InterPro" id="IPR000086">
    <property type="entry name" value="NUDIX_hydrolase_dom"/>
</dbReference>
<keyword evidence="5" id="KW-1185">Reference proteome</keyword>
<dbReference type="Pfam" id="PF00293">
    <property type="entry name" value="NUDIX"/>
    <property type="match status" value="1"/>
</dbReference>
<evidence type="ECO:0000259" key="3">
    <source>
        <dbReference type="PROSITE" id="PS51462"/>
    </source>
</evidence>
<evidence type="ECO:0000313" key="4">
    <source>
        <dbReference type="EMBL" id="KAK1744500.1"/>
    </source>
</evidence>
<dbReference type="EMBL" id="JATAAI010000007">
    <property type="protein sequence ID" value="KAK1744500.1"/>
    <property type="molecule type" value="Genomic_DNA"/>
</dbReference>
<dbReference type="AlphaFoldDB" id="A0AAD8YG87"/>
<dbReference type="SUPFAM" id="SSF55811">
    <property type="entry name" value="Nudix"/>
    <property type="match status" value="1"/>
</dbReference>
<keyword evidence="2" id="KW-0732">Signal</keyword>
<feature type="region of interest" description="Disordered" evidence="1">
    <location>
        <begin position="477"/>
        <end position="502"/>
    </location>
</feature>
<reference evidence="4" key="1">
    <citation type="submission" date="2023-06" db="EMBL/GenBank/DDBJ databases">
        <title>Survivors Of The Sea: Transcriptome response of Skeletonema marinoi to long-term dormancy.</title>
        <authorList>
            <person name="Pinder M.I.M."/>
            <person name="Kourtchenko O."/>
            <person name="Robertson E.K."/>
            <person name="Larsson T."/>
            <person name="Maumus F."/>
            <person name="Osuna-Cruz C.M."/>
            <person name="Vancaester E."/>
            <person name="Stenow R."/>
            <person name="Vandepoele K."/>
            <person name="Ploug H."/>
            <person name="Bruchert V."/>
            <person name="Godhe A."/>
            <person name="Topel M."/>
        </authorList>
    </citation>
    <scope>NUCLEOTIDE SEQUENCE</scope>
    <source>
        <strain evidence="4">R05AC</strain>
    </source>
</reference>
<organism evidence="4 5">
    <name type="scientific">Skeletonema marinoi</name>
    <dbReference type="NCBI Taxonomy" id="267567"/>
    <lineage>
        <taxon>Eukaryota</taxon>
        <taxon>Sar</taxon>
        <taxon>Stramenopiles</taxon>
        <taxon>Ochrophyta</taxon>
        <taxon>Bacillariophyta</taxon>
        <taxon>Coscinodiscophyceae</taxon>
        <taxon>Thalassiosirophycidae</taxon>
        <taxon>Thalassiosirales</taxon>
        <taxon>Skeletonemataceae</taxon>
        <taxon>Skeletonema</taxon>
        <taxon>Skeletonema marinoi-dohrnii complex</taxon>
    </lineage>
</organism>